<name>A0AAD8EJ13_DIPPU</name>
<gene>
    <name evidence="1" type="ORF">L9F63_001700</name>
</gene>
<keyword evidence="2" id="KW-1185">Reference proteome</keyword>
<evidence type="ECO:0000313" key="1">
    <source>
        <dbReference type="EMBL" id="KAJ9591764.1"/>
    </source>
</evidence>
<reference evidence="1" key="1">
    <citation type="journal article" date="2023" name="IScience">
        <title>Live-bearing cockroach genome reveals convergent evolutionary mechanisms linked to viviparity in insects and beyond.</title>
        <authorList>
            <person name="Fouks B."/>
            <person name="Harrison M.C."/>
            <person name="Mikhailova A.A."/>
            <person name="Marchal E."/>
            <person name="English S."/>
            <person name="Carruthers M."/>
            <person name="Jennings E.C."/>
            <person name="Chiamaka E.L."/>
            <person name="Frigard R.A."/>
            <person name="Pippel M."/>
            <person name="Attardo G.M."/>
            <person name="Benoit J.B."/>
            <person name="Bornberg-Bauer E."/>
            <person name="Tobe S.S."/>
        </authorList>
    </citation>
    <scope>NUCLEOTIDE SEQUENCE</scope>
    <source>
        <strain evidence="1">Stay&amp;Tobe</strain>
    </source>
</reference>
<comment type="caution">
    <text evidence="1">The sequence shown here is derived from an EMBL/GenBank/DDBJ whole genome shotgun (WGS) entry which is preliminary data.</text>
</comment>
<proteinExistence type="predicted"/>
<organism evidence="1 2">
    <name type="scientific">Diploptera punctata</name>
    <name type="common">Pacific beetle cockroach</name>
    <dbReference type="NCBI Taxonomy" id="6984"/>
    <lineage>
        <taxon>Eukaryota</taxon>
        <taxon>Metazoa</taxon>
        <taxon>Ecdysozoa</taxon>
        <taxon>Arthropoda</taxon>
        <taxon>Hexapoda</taxon>
        <taxon>Insecta</taxon>
        <taxon>Pterygota</taxon>
        <taxon>Neoptera</taxon>
        <taxon>Polyneoptera</taxon>
        <taxon>Dictyoptera</taxon>
        <taxon>Blattodea</taxon>
        <taxon>Blaberoidea</taxon>
        <taxon>Blaberidae</taxon>
        <taxon>Diplopterinae</taxon>
        <taxon>Diploptera</taxon>
    </lineage>
</organism>
<sequence length="55" mass="6302">KISSDSSVDRGNIDNSNLHYEGDICVYTDPVSKQEYLWSSDKNEWVPRSHTEKGN</sequence>
<dbReference type="AlphaFoldDB" id="A0AAD8EJ13"/>
<reference evidence="1" key="2">
    <citation type="submission" date="2023-05" db="EMBL/GenBank/DDBJ databases">
        <authorList>
            <person name="Fouks B."/>
        </authorList>
    </citation>
    <scope>NUCLEOTIDE SEQUENCE</scope>
    <source>
        <strain evidence="1">Stay&amp;Tobe</strain>
        <tissue evidence="1">Testes</tissue>
    </source>
</reference>
<feature type="non-terminal residue" evidence="1">
    <location>
        <position position="1"/>
    </location>
</feature>
<feature type="non-terminal residue" evidence="1">
    <location>
        <position position="55"/>
    </location>
</feature>
<dbReference type="Proteomes" id="UP001233999">
    <property type="component" value="Unassembled WGS sequence"/>
</dbReference>
<evidence type="ECO:0000313" key="2">
    <source>
        <dbReference type="Proteomes" id="UP001233999"/>
    </source>
</evidence>
<protein>
    <submittedName>
        <fullName evidence="1">Uncharacterized protein</fullName>
    </submittedName>
</protein>
<dbReference type="EMBL" id="JASPKZ010003857">
    <property type="protein sequence ID" value="KAJ9591764.1"/>
    <property type="molecule type" value="Genomic_DNA"/>
</dbReference>
<accession>A0AAD8EJ13</accession>